<organism evidence="2 3">
    <name type="scientific">Thermoflexibacter ruber</name>
    <dbReference type="NCBI Taxonomy" id="1003"/>
    <lineage>
        <taxon>Bacteria</taxon>
        <taxon>Pseudomonadati</taxon>
        <taxon>Bacteroidota</taxon>
        <taxon>Cytophagia</taxon>
        <taxon>Cytophagales</taxon>
        <taxon>Thermoflexibacteraceae</taxon>
        <taxon>Thermoflexibacter</taxon>
    </lineage>
</organism>
<evidence type="ECO:0000256" key="1">
    <source>
        <dbReference type="SAM" id="Phobius"/>
    </source>
</evidence>
<name>A0A1I2IMJ4_9BACT</name>
<keyword evidence="3" id="KW-1185">Reference proteome</keyword>
<reference evidence="2 3" key="1">
    <citation type="submission" date="2016-10" db="EMBL/GenBank/DDBJ databases">
        <authorList>
            <person name="de Groot N.N."/>
        </authorList>
    </citation>
    <scope>NUCLEOTIDE SEQUENCE [LARGE SCALE GENOMIC DNA]</scope>
    <source>
        <strain>GEY</strain>
        <strain evidence="3">DSM 9560</strain>
    </source>
</reference>
<keyword evidence="1" id="KW-1133">Transmembrane helix</keyword>
<dbReference type="EMBL" id="FONY01000033">
    <property type="protein sequence ID" value="SFF42838.1"/>
    <property type="molecule type" value="Genomic_DNA"/>
</dbReference>
<dbReference type="AlphaFoldDB" id="A0A1I2IMJ4"/>
<sequence>MNKIIILFYFLFLISVHFVHAHIGSPSVIYEGMAGKYKVLVNVLPPDVIPGIAKVSVIVESGEIQKITLFPVYWYAGEKGAPKVDEALPTQANTYEGQVWLMEPGTTSIAVEIKGSLGKEKVIVPLVAVSTAKKTMDAGLGWVLAGLGALLFVLMATIIGASMSDGLVAPNEELTAKLRRKRIVGMTVSGVVLLLILWGGKSWWDSWASNYQRFMYKPYEADSKIKQVDDQLILEFKIDSNSVRNRWTSYLIPDHGKLMHLFLVRQGTMDAFAHLHPVRKDTLTFESILPPLPAGKYLVYADIVRYPGQTHTITDTVEISESESKRLSANSYAEKNTDQDDTYVITNPLNATSPILTSESITICGSPGVKTYLQDSSSIIWQENPKLEAGKLYPLKFSVQAPQGQKTQLEPYLGMMGHAAVVKDDGTVYIHLHPTGSYSSAAQQILQARINTDDKKFTTQFPNSKVFKDSIDKFLTYLETLSEDKRNEYFMTSMRHTAQDSLHQDHASVSFPYTFPKAGNYRIWVQVKRNGRILTGIFDAKVD</sequence>
<keyword evidence="1" id="KW-0472">Membrane</keyword>
<feature type="transmembrane region" description="Helical" evidence="1">
    <location>
        <begin position="183"/>
        <end position="204"/>
    </location>
</feature>
<protein>
    <submittedName>
        <fullName evidence="2">Uncharacterized protein</fullName>
    </submittedName>
</protein>
<gene>
    <name evidence="2" type="ORF">SAMN04488541_103344</name>
</gene>
<dbReference type="Proteomes" id="UP000199513">
    <property type="component" value="Unassembled WGS sequence"/>
</dbReference>
<dbReference type="OrthoDB" id="128043at2"/>
<dbReference type="RefSeq" id="WP_091548615.1">
    <property type="nucleotide sequence ID" value="NZ_FONY01000033.1"/>
</dbReference>
<keyword evidence="1" id="KW-0812">Transmembrane</keyword>
<feature type="transmembrane region" description="Helical" evidence="1">
    <location>
        <begin position="140"/>
        <end position="162"/>
    </location>
</feature>
<evidence type="ECO:0000313" key="2">
    <source>
        <dbReference type="EMBL" id="SFF42838.1"/>
    </source>
</evidence>
<accession>A0A1I2IMJ4</accession>
<evidence type="ECO:0000313" key="3">
    <source>
        <dbReference type="Proteomes" id="UP000199513"/>
    </source>
</evidence>
<dbReference type="STRING" id="1003.SAMN04488541_103344"/>
<proteinExistence type="predicted"/>